<dbReference type="SUPFAM" id="SSF50998">
    <property type="entry name" value="Quinoprotein alcohol dehydrogenase-like"/>
    <property type="match status" value="1"/>
</dbReference>
<dbReference type="Gene3D" id="1.10.150.910">
    <property type="match status" value="1"/>
</dbReference>
<evidence type="ECO:0000256" key="6">
    <source>
        <dbReference type="ARBA" id="ARBA00022490"/>
    </source>
</evidence>
<dbReference type="GO" id="GO:0003677">
    <property type="term" value="F:DNA binding"/>
    <property type="evidence" value="ECO:0007669"/>
    <property type="project" value="UniProtKB-KW"/>
</dbReference>
<sequence length="1116" mass="124257">MSYNFITTVHKPTAVTESVTGHFTSPNEKNLIISKCTKIEIFTLAPEGLVPILETNIYGRISNMKLFSVHGEKQELLFILTERFKYCVLSYDAEKKELITRASGEADDSIGRPADSGQLAIIDPDSKVLALHLYEGLLKIIPIEKGTLKTAYNVRLQELQVIDIVFIAPTNNQPTLAVLSKDTRDSKNVNTYILSLKDKELIESANTWAQSNVEDGASKLIAHQNGLLVVGETLVSFLKPTSSPRTIPIAGTRITAVGRVDKDKFLFGDHLGQLYFLLLSQNEKELRFEKLGETCTASTISYLDSGVVFIGSALGDSQLIRLLSDRDPNTNSYVTVLDTFANLGPIPDFCLVDIEKQGQNQIVACSGGFKEGSLRVIRNGIGITEQASIDLPGIKAIWSLARGSDRYLILSFISSTKVLEFQGEDIEETEIAGFDLQSPTLYCGNVADKQILQISTSGIYLVDHETNLNYDVWKPSSGSINLASHQGNQILISFGKTLIYFEIKDQKIIKLKELEMEFEISCLDISSFQVGERSKICVVGLWTDISLRILSLPTLEQVHKENLGGEVIPRSVLMIAFEGINYLLCSLGDGHLFNFIVDTINNTLHERKKVSLGNQPIILSKFQLKGTVNVFASSDRPTVIYSSNRKLLYSVVNLKVVVGVCSFDSEVFRDCIAIATDKTLSIGHIDDIQRLHIKKIDLGGEFARRIAHVEAHQCYALITIRPDESGLEESETEQNFIRIVNQQTFETIVKYPLKENEYGWTILSTNFKETLTSNSSSTSSSTSTTSTTSTSGRRRLPTTTTTTTTSNDEEEQSEYIVVGTTYHCHDRKECGRILVFKMIDSRLILLDETTVRGSIFCMIAFNGQLLVAINKSVHRYTWSGDSSSGKLTGEEIYGGHTASLYLAGRGDFVLVGDMMKSMALLQASGKDVKELSRSSQPFWLTGLTFIDDDTYLGSDNSYNLILMKKNTETANEVDSQLLDNIGHIHTGEFINRFHHGTLATLTDVDSPKPNSIIFATISGCIGVISTISKQDYDFFSKLQVGLNRVIRGIGGFSHDRWRSFQNEHISNIESRNFIDGDLVEQFLHLRHDKMLEVTKDMDISIEDTYKKIETTMQSIR</sequence>
<reference evidence="16" key="1">
    <citation type="journal article" date="2011" name="Genome Res.">
        <title>Phylogeny-wide analysis of social amoeba genomes highlights ancient origins for complex intercellular communication.</title>
        <authorList>
            <person name="Heidel A.J."/>
            <person name="Lawal H.M."/>
            <person name="Felder M."/>
            <person name="Schilde C."/>
            <person name="Helps N.R."/>
            <person name="Tunggal B."/>
            <person name="Rivero F."/>
            <person name="John U."/>
            <person name="Schleicher M."/>
            <person name="Eichinger L."/>
            <person name="Platzer M."/>
            <person name="Noegel A.A."/>
            <person name="Schaap P."/>
            <person name="Gloeckner G."/>
        </authorList>
    </citation>
    <scope>NUCLEOTIDE SEQUENCE [LARGE SCALE GENOMIC DNA]</scope>
    <source>
        <strain evidence="16">SH3</strain>
    </source>
</reference>
<evidence type="ECO:0000256" key="11">
    <source>
        <dbReference type="SAM" id="MobiDB-lite"/>
    </source>
</evidence>
<dbReference type="InterPro" id="IPR011047">
    <property type="entry name" value="Quinoprotein_ADH-like_sf"/>
</dbReference>
<keyword evidence="6" id="KW-0963">Cytoplasm</keyword>
<keyword evidence="16" id="KW-1185">Reference proteome</keyword>
<dbReference type="InterPro" id="IPR058543">
    <property type="entry name" value="Beta-prop_RSE1/DDB1/CPSF1_2nd"/>
</dbReference>
<dbReference type="Pfam" id="PF23726">
    <property type="entry name" value="Beta-prop_RSE1_2nd"/>
    <property type="match status" value="1"/>
</dbReference>
<feature type="domain" description="RSE1/DDB1/CPSF1 C-terminal" evidence="12">
    <location>
        <begin position="735"/>
        <end position="1084"/>
    </location>
</feature>
<evidence type="ECO:0000259" key="14">
    <source>
        <dbReference type="Pfam" id="PF23726"/>
    </source>
</evidence>
<keyword evidence="9" id="KW-0234">DNA repair</keyword>
<dbReference type="GO" id="GO:0005634">
    <property type="term" value="C:nucleus"/>
    <property type="evidence" value="ECO:0007669"/>
    <property type="project" value="UniProtKB-SubCell"/>
</dbReference>
<evidence type="ECO:0000256" key="9">
    <source>
        <dbReference type="ARBA" id="ARBA00023204"/>
    </source>
</evidence>
<dbReference type="KEGG" id="dfa:DFA_05237"/>
<feature type="compositionally biased region" description="Low complexity" evidence="11">
    <location>
        <begin position="771"/>
        <end position="806"/>
    </location>
</feature>
<comment type="pathway">
    <text evidence="3">Protein modification; protein ubiquitination.</text>
</comment>
<feature type="region of interest" description="Disordered" evidence="11">
    <location>
        <begin position="771"/>
        <end position="811"/>
    </location>
</feature>
<dbReference type="InterPro" id="IPR015943">
    <property type="entry name" value="WD40/YVTN_repeat-like_dom_sf"/>
</dbReference>
<comment type="similarity">
    <text evidence="4">Belongs to the DDB1 family.</text>
</comment>
<dbReference type="GO" id="GO:0006281">
    <property type="term" value="P:DNA repair"/>
    <property type="evidence" value="ECO:0007669"/>
    <property type="project" value="UniProtKB-KW"/>
</dbReference>
<dbReference type="Pfam" id="PF03178">
    <property type="entry name" value="CPSF_A"/>
    <property type="match status" value="1"/>
</dbReference>
<evidence type="ECO:0000256" key="10">
    <source>
        <dbReference type="ARBA" id="ARBA00023242"/>
    </source>
</evidence>
<accession>F4PNQ4</accession>
<dbReference type="AlphaFoldDB" id="F4PNQ4"/>
<dbReference type="STRING" id="1054147.F4PNQ4"/>
<dbReference type="InterPro" id="IPR018846">
    <property type="entry name" value="Beta-prop_RSE1/DDB1/CPSF1_1st"/>
</dbReference>
<dbReference type="GO" id="GO:0005737">
    <property type="term" value="C:cytoplasm"/>
    <property type="evidence" value="ECO:0007669"/>
    <property type="project" value="UniProtKB-SubCell"/>
</dbReference>
<dbReference type="Pfam" id="PF10433">
    <property type="entry name" value="Beta-prop_RSE1_1st"/>
    <property type="match status" value="1"/>
</dbReference>
<evidence type="ECO:0000256" key="5">
    <source>
        <dbReference type="ARBA" id="ARBA00014577"/>
    </source>
</evidence>
<feature type="domain" description="RSE1/DDB1/CPSF1 second beta-propeller" evidence="14">
    <location>
        <begin position="383"/>
        <end position="684"/>
    </location>
</feature>
<keyword evidence="8" id="KW-0238">DNA-binding</keyword>
<keyword evidence="7" id="KW-0227">DNA damage</keyword>
<dbReference type="OrthoDB" id="433457at2759"/>
<protein>
    <recommendedName>
        <fullName evidence="5">DNA damage-binding protein 1</fullName>
    </recommendedName>
</protein>
<evidence type="ECO:0000256" key="8">
    <source>
        <dbReference type="ARBA" id="ARBA00023125"/>
    </source>
</evidence>
<evidence type="ECO:0000256" key="4">
    <source>
        <dbReference type="ARBA" id="ARBA00007453"/>
    </source>
</evidence>
<comment type="subcellular location">
    <subcellularLocation>
        <location evidence="2">Cytoplasm</location>
    </subcellularLocation>
    <subcellularLocation>
        <location evidence="1">Nucleus</location>
    </subcellularLocation>
</comment>
<proteinExistence type="inferred from homology"/>
<evidence type="ECO:0000256" key="2">
    <source>
        <dbReference type="ARBA" id="ARBA00004496"/>
    </source>
</evidence>
<evidence type="ECO:0000313" key="16">
    <source>
        <dbReference type="Proteomes" id="UP000007797"/>
    </source>
</evidence>
<dbReference type="FunFam" id="2.130.10.10:FF:000073">
    <property type="entry name" value="DNA damage-binding protein 1"/>
    <property type="match status" value="1"/>
</dbReference>
<feature type="domain" description="RSE1/DDB1/CPSF1 first beta-propeller" evidence="13">
    <location>
        <begin position="15"/>
        <end position="340"/>
    </location>
</feature>
<dbReference type="EMBL" id="GL883008">
    <property type="protein sequence ID" value="EGG23107.1"/>
    <property type="molecule type" value="Genomic_DNA"/>
</dbReference>
<keyword evidence="10" id="KW-0539">Nucleus</keyword>
<dbReference type="InterPro" id="IPR050358">
    <property type="entry name" value="RSE1/DDB1/CFT1"/>
</dbReference>
<dbReference type="Gene3D" id="2.130.10.10">
    <property type="entry name" value="YVTN repeat-like/Quinoprotein amine dehydrogenase"/>
    <property type="match status" value="3"/>
</dbReference>
<dbReference type="OMA" id="HQDFLMR"/>
<dbReference type="GeneID" id="14875377"/>
<evidence type="ECO:0000259" key="12">
    <source>
        <dbReference type="Pfam" id="PF03178"/>
    </source>
</evidence>
<evidence type="ECO:0000256" key="3">
    <source>
        <dbReference type="ARBA" id="ARBA00004906"/>
    </source>
</evidence>
<dbReference type="InterPro" id="IPR004871">
    <property type="entry name" value="RSE1/DDB1/CPSF1_C"/>
</dbReference>
<dbReference type="PANTHER" id="PTHR10644">
    <property type="entry name" value="DNA REPAIR/RNA PROCESSING CPSF FAMILY"/>
    <property type="match status" value="1"/>
</dbReference>
<name>F4PNQ4_CACFS</name>
<evidence type="ECO:0000256" key="7">
    <source>
        <dbReference type="ARBA" id="ARBA00022763"/>
    </source>
</evidence>
<gene>
    <name evidence="15" type="primary">repE</name>
    <name evidence="15" type="ORF">DFA_05237</name>
</gene>
<evidence type="ECO:0000313" key="15">
    <source>
        <dbReference type="EMBL" id="EGG23107.1"/>
    </source>
</evidence>
<evidence type="ECO:0000256" key="1">
    <source>
        <dbReference type="ARBA" id="ARBA00004123"/>
    </source>
</evidence>
<organism evidence="15 16">
    <name type="scientific">Cavenderia fasciculata</name>
    <name type="common">Slime mold</name>
    <name type="synonym">Dictyostelium fasciculatum</name>
    <dbReference type="NCBI Taxonomy" id="261658"/>
    <lineage>
        <taxon>Eukaryota</taxon>
        <taxon>Amoebozoa</taxon>
        <taxon>Evosea</taxon>
        <taxon>Eumycetozoa</taxon>
        <taxon>Dictyostelia</taxon>
        <taxon>Acytosteliales</taxon>
        <taxon>Cavenderiaceae</taxon>
        <taxon>Cavenderia</taxon>
    </lineage>
</organism>
<dbReference type="RefSeq" id="XP_004360958.1">
    <property type="nucleotide sequence ID" value="XM_004360901.1"/>
</dbReference>
<dbReference type="Proteomes" id="UP000007797">
    <property type="component" value="Unassembled WGS sequence"/>
</dbReference>
<evidence type="ECO:0000259" key="13">
    <source>
        <dbReference type="Pfam" id="PF10433"/>
    </source>
</evidence>